<keyword evidence="2" id="KW-1185">Reference proteome</keyword>
<name>A0ABD1QCY0_9LAMI</name>
<accession>A0ABD1QCY0</accession>
<comment type="caution">
    <text evidence="1">The sequence shown here is derived from an EMBL/GenBank/DDBJ whole genome shotgun (WGS) entry which is preliminary data.</text>
</comment>
<reference evidence="2" key="1">
    <citation type="submission" date="2024-07" db="EMBL/GenBank/DDBJ databases">
        <title>Two chromosome-level genome assemblies of Korean endemic species Abeliophyllum distichum and Forsythia ovata (Oleaceae).</title>
        <authorList>
            <person name="Jang H."/>
        </authorList>
    </citation>
    <scope>NUCLEOTIDE SEQUENCE [LARGE SCALE GENOMIC DNA]</scope>
</reference>
<proteinExistence type="predicted"/>
<sequence length="144" mass="16838">MKISVKLVLFVIERKSGATQIDEAAFFDLIGRLWALASKFSSKRRLRISDRRLRVSDRRFSLLGIYYPPAQKLIVKRRLFISDRRLRISGRRLCRIRNILFADRYLRSDHSRPIVSLIPVHLLVVEAQFPSVRSVSVVMGTERE</sequence>
<evidence type="ECO:0000313" key="1">
    <source>
        <dbReference type="EMBL" id="KAL2474080.1"/>
    </source>
</evidence>
<evidence type="ECO:0000313" key="2">
    <source>
        <dbReference type="Proteomes" id="UP001604277"/>
    </source>
</evidence>
<dbReference type="EMBL" id="JBFOLJ010000015">
    <property type="protein sequence ID" value="KAL2474080.1"/>
    <property type="molecule type" value="Genomic_DNA"/>
</dbReference>
<dbReference type="AlphaFoldDB" id="A0ABD1QCY0"/>
<organism evidence="1 2">
    <name type="scientific">Forsythia ovata</name>
    <dbReference type="NCBI Taxonomy" id="205694"/>
    <lineage>
        <taxon>Eukaryota</taxon>
        <taxon>Viridiplantae</taxon>
        <taxon>Streptophyta</taxon>
        <taxon>Embryophyta</taxon>
        <taxon>Tracheophyta</taxon>
        <taxon>Spermatophyta</taxon>
        <taxon>Magnoliopsida</taxon>
        <taxon>eudicotyledons</taxon>
        <taxon>Gunneridae</taxon>
        <taxon>Pentapetalae</taxon>
        <taxon>asterids</taxon>
        <taxon>lamiids</taxon>
        <taxon>Lamiales</taxon>
        <taxon>Oleaceae</taxon>
        <taxon>Forsythieae</taxon>
        <taxon>Forsythia</taxon>
    </lineage>
</organism>
<protein>
    <submittedName>
        <fullName evidence="1">Uncharacterized protein</fullName>
    </submittedName>
</protein>
<gene>
    <name evidence="1" type="ORF">Fot_49816</name>
</gene>
<dbReference type="Proteomes" id="UP001604277">
    <property type="component" value="Unassembled WGS sequence"/>
</dbReference>